<evidence type="ECO:0000259" key="1">
    <source>
        <dbReference type="Pfam" id="PF12392"/>
    </source>
</evidence>
<feature type="domain" description="Peptidase U32 collagenase" evidence="1">
    <location>
        <begin position="386"/>
        <end position="502"/>
    </location>
</feature>
<dbReference type="GO" id="GO:0006508">
    <property type="term" value="P:proteolysis"/>
    <property type="evidence" value="ECO:0007669"/>
    <property type="project" value="UniProtKB-KW"/>
</dbReference>
<dbReference type="PANTHER" id="PTHR30217">
    <property type="entry name" value="PEPTIDASE U32 FAMILY"/>
    <property type="match status" value="1"/>
</dbReference>
<dbReference type="OrthoDB" id="9807498at2"/>
<accession>A0A1M6REN1</accession>
<dbReference type="InterPro" id="IPR001539">
    <property type="entry name" value="Peptidase_U32"/>
</dbReference>
<dbReference type="PROSITE" id="PS01276">
    <property type="entry name" value="PEPTIDASE_U32"/>
    <property type="match status" value="1"/>
</dbReference>
<dbReference type="EMBL" id="FRAI01000030">
    <property type="protein sequence ID" value="SHK30860.1"/>
    <property type="molecule type" value="Genomic_DNA"/>
</dbReference>
<dbReference type="PANTHER" id="PTHR30217:SF10">
    <property type="entry name" value="23S RRNA 5-HYDROXYCYTIDINE C2501 SYNTHASE"/>
    <property type="match status" value="1"/>
</dbReference>
<dbReference type="AlphaFoldDB" id="A0A1M6REN1"/>
<dbReference type="RefSeq" id="WP_072908449.1">
    <property type="nucleotide sequence ID" value="NZ_FRAI01000030.1"/>
</dbReference>
<reference evidence="3" key="1">
    <citation type="submission" date="2016-11" db="EMBL/GenBank/DDBJ databases">
        <authorList>
            <person name="Varghese N."/>
            <person name="Submissions S."/>
        </authorList>
    </citation>
    <scope>NUCLEOTIDE SEQUENCE [LARGE SCALE GENOMIC DNA]</scope>
    <source>
        <strain evidence="3">DSM 14826</strain>
    </source>
</reference>
<keyword evidence="2" id="KW-0645">Protease</keyword>
<protein>
    <submittedName>
        <fullName evidence="2">Putative protease</fullName>
    </submittedName>
</protein>
<dbReference type="InterPro" id="IPR051454">
    <property type="entry name" value="RNA/ubiquinone_mod_enzymes"/>
</dbReference>
<sequence length="809" mass="92776">MDKKYEILAPAGSFDNLIAAVQNGADAIYLAGKDFGARKFAQNFDNEELIRAIEYCHIRGVNLYVTVNTLVFNNEFDKLKEYIDFLYTNDVDAIIVQDMGVLQYVRENYPDFKIHCSTQMSVQIVEDIKYLESLGVSRVVLGREMTIEEIKRAKRETKVELEAFIHGALCISISGQCLMSSFIGGRSGNRGSCAQPCRQKYTLYDKDRREKYNSVNGDYLLSPKDLCTIEEVNKIIAAGIFSLKIEGRMKSSEYVAATVRAYRQFLQQEDIDIENLEKDLKVFNRGFTKGHLFGETKVKLMSMLSPSNQGYYLGQVVKYDKKRGKLTIFLEEDLYHNDEIQIRRKDETVGARVERLELGGKVVKHCSKGQICQVNFKYYCERGEKVYKTYDEKRMKELRGTFAKESLEIPVNMEIFIKKDKEIIASITDGSNIVVENTGVIPQIPLNKELTKEEVYKGLSKTGGTPYKLVDLKIDLDSGLFLGMKDINGIRKKLVEKLNDKRKKKYHQRESKLSSQIVLKEKSLQPTEIENKEKREKLQLTFSVNNLAALQALMERGVTDVYYRDLDSLEEGVRMGERIGFKGRIIPEIFKTLSSEQLRKYKLLISKLGLDTVLIQSYGHISLFAEFNQIADFTLNIVNDHSYNFYLDNNFRRITISPELNLKQIERMSLDSSKTEILGYGYIPVMTMKHCVISTVVDKGGKCGFCLDKNLGLMDKTGEFFPIGKRYNCITEIYNSKKLLLVEDYQKLVKAGVGYFRLNFFDESPEEIKKVVSLHQNFITGQLEERDFITIKGLKTSGFTKGHLYRGVE</sequence>
<dbReference type="InterPro" id="IPR020988">
    <property type="entry name" value="Pept_U32_collagenase"/>
</dbReference>
<keyword evidence="3" id="KW-1185">Reference proteome</keyword>
<name>A0A1M6REN1_9FIRM</name>
<keyword evidence="2" id="KW-0378">Hydrolase</keyword>
<organism evidence="2 3">
    <name type="scientific">Anaerobranca californiensis DSM 14826</name>
    <dbReference type="NCBI Taxonomy" id="1120989"/>
    <lineage>
        <taxon>Bacteria</taxon>
        <taxon>Bacillati</taxon>
        <taxon>Bacillota</taxon>
        <taxon>Clostridia</taxon>
        <taxon>Eubacteriales</taxon>
        <taxon>Proteinivoracaceae</taxon>
        <taxon>Anaerobranca</taxon>
    </lineage>
</organism>
<dbReference type="STRING" id="1120989.SAMN02745227_02015"/>
<gene>
    <name evidence="2" type="ORF">SAMN02745227_02015</name>
</gene>
<dbReference type="Pfam" id="PF01136">
    <property type="entry name" value="Peptidase_U32"/>
    <property type="match status" value="2"/>
</dbReference>
<dbReference type="GO" id="GO:0008233">
    <property type="term" value="F:peptidase activity"/>
    <property type="evidence" value="ECO:0007669"/>
    <property type="project" value="UniProtKB-KW"/>
</dbReference>
<dbReference type="Pfam" id="PF12392">
    <property type="entry name" value="DUF3656"/>
    <property type="match status" value="1"/>
</dbReference>
<dbReference type="Proteomes" id="UP000243547">
    <property type="component" value="Unassembled WGS sequence"/>
</dbReference>
<proteinExistence type="predicted"/>
<evidence type="ECO:0000313" key="2">
    <source>
        <dbReference type="EMBL" id="SHK30860.1"/>
    </source>
</evidence>
<evidence type="ECO:0000313" key="3">
    <source>
        <dbReference type="Proteomes" id="UP000243547"/>
    </source>
</evidence>